<keyword evidence="4" id="KW-1185">Reference proteome</keyword>
<gene>
    <name evidence="3" type="ORF">HYN43_028055</name>
</gene>
<name>A0A494VXQ2_9SPHI</name>
<feature type="compositionally biased region" description="Gly residues" evidence="1">
    <location>
        <begin position="263"/>
        <end position="285"/>
    </location>
</feature>
<dbReference type="EMBL" id="CP032869">
    <property type="protein sequence ID" value="AYL98891.1"/>
    <property type="molecule type" value="Genomic_DNA"/>
</dbReference>
<dbReference type="RefSeq" id="WP_119407157.1">
    <property type="nucleotide sequence ID" value="NZ_CP032869.1"/>
</dbReference>
<proteinExistence type="predicted"/>
<dbReference type="OrthoDB" id="923450at2"/>
<protein>
    <recommendedName>
        <fullName evidence="5">SprT-like domain-containing protein</fullName>
    </recommendedName>
</protein>
<organism evidence="3 4">
    <name type="scientific">Mucilaginibacter celer</name>
    <dbReference type="NCBI Taxonomy" id="2305508"/>
    <lineage>
        <taxon>Bacteria</taxon>
        <taxon>Pseudomonadati</taxon>
        <taxon>Bacteroidota</taxon>
        <taxon>Sphingobacteriia</taxon>
        <taxon>Sphingobacteriales</taxon>
        <taxon>Sphingobacteriaceae</taxon>
        <taxon>Mucilaginibacter</taxon>
    </lineage>
</organism>
<feature type="chain" id="PRO_5019724081" description="SprT-like domain-containing protein" evidence="2">
    <location>
        <begin position="22"/>
        <end position="539"/>
    </location>
</feature>
<accession>A0A494VXQ2</accession>
<feature type="region of interest" description="Disordered" evidence="1">
    <location>
        <begin position="261"/>
        <end position="289"/>
    </location>
</feature>
<evidence type="ECO:0008006" key="5">
    <source>
        <dbReference type="Google" id="ProtNLM"/>
    </source>
</evidence>
<evidence type="ECO:0000313" key="4">
    <source>
        <dbReference type="Proteomes" id="UP000270046"/>
    </source>
</evidence>
<dbReference type="KEGG" id="muh:HYN43_028055"/>
<dbReference type="Proteomes" id="UP000270046">
    <property type="component" value="Chromosome"/>
</dbReference>
<feature type="signal peptide" evidence="2">
    <location>
        <begin position="1"/>
        <end position="21"/>
    </location>
</feature>
<keyword evidence="2" id="KW-0732">Signal</keyword>
<dbReference type="AlphaFoldDB" id="A0A494VXQ2"/>
<evidence type="ECO:0000256" key="2">
    <source>
        <dbReference type="SAM" id="SignalP"/>
    </source>
</evidence>
<reference evidence="3 4" key="1">
    <citation type="submission" date="2018-10" db="EMBL/GenBank/DDBJ databases">
        <title>Genome sequencing of Mucilaginibacter sp. HYN0043.</title>
        <authorList>
            <person name="Kim M."/>
            <person name="Yi H."/>
        </authorList>
    </citation>
    <scope>NUCLEOTIDE SEQUENCE [LARGE SCALE GENOMIC DNA]</scope>
    <source>
        <strain evidence="3 4">HYN0043</strain>
    </source>
</reference>
<evidence type="ECO:0000256" key="1">
    <source>
        <dbReference type="SAM" id="MobiDB-lite"/>
    </source>
</evidence>
<sequence>MKKPKPAFKNLILLCAPVALAAMIVGSCKKDNHSPGTPAAALAAVTEAKSWYENAYPANTKLATQDASEDQDWSQGVKPDWSNGAVYTRFDDDVVEMPVDATISGKLNIGLKEQTSGTEFKAANSKSSFLLIKTLGTYHAYIMTIIGDPLYLKGDLTKLDNNKYNKRDSDFTGVVLYSTPKGKFVSAWTYNSGKISGQISPDSASAGAVTTGKEHTNAIKTNLTETTTCYTWTQTSSYNGQTTGTVVLEHYCVTTYSGSLDSGSGGGGGGSIPVAGTGGGGGGGSTTTPPPPAPCVPTNALDNVDKIKVNSLTVNKLQPLPGDPETGFPPPTGKVPCTTVTDASVPITTTITNDLKGCNGDVVSKLISKDLTGDISDIIQKVFKSSDKINLHFVESSKTNGGPALSTITSVGSDRMNIEVRVNTSVLPGDASQDYKASIFIHEIIHSYYLYKGFNLNDQLKQHTDIAHNYIADIASMLTQAFGTDSANANALAFGGLKDFAVKYPTDYNKLLQDKGLTEQQRNSYTEWQRAGLSGKKCN</sequence>
<evidence type="ECO:0000313" key="3">
    <source>
        <dbReference type="EMBL" id="AYL98891.1"/>
    </source>
</evidence>
<dbReference type="PROSITE" id="PS51257">
    <property type="entry name" value="PROKAR_LIPOPROTEIN"/>
    <property type="match status" value="1"/>
</dbReference>